<dbReference type="Pfam" id="PF00459">
    <property type="entry name" value="Inositol_P"/>
    <property type="match status" value="1"/>
</dbReference>
<keyword evidence="7" id="KW-1185">Reference proteome</keyword>
<organism evidence="6 7">
    <name type="scientific">Streptomyces siderophoricus</name>
    <dbReference type="NCBI Taxonomy" id="2802281"/>
    <lineage>
        <taxon>Bacteria</taxon>
        <taxon>Bacillati</taxon>
        <taxon>Actinomycetota</taxon>
        <taxon>Actinomycetes</taxon>
        <taxon>Kitasatosporales</taxon>
        <taxon>Streptomycetaceae</taxon>
        <taxon>Streptomyces</taxon>
    </lineage>
</organism>
<evidence type="ECO:0000256" key="1">
    <source>
        <dbReference type="ARBA" id="ARBA00001033"/>
    </source>
</evidence>
<protein>
    <recommendedName>
        <fullName evidence="2">inositol-phosphate phosphatase</fullName>
        <ecNumber evidence="2">3.1.3.25</ecNumber>
    </recommendedName>
</protein>
<keyword evidence="3" id="KW-0479">Metal-binding</keyword>
<dbReference type="CDD" id="cd01637">
    <property type="entry name" value="IMPase_like"/>
    <property type="match status" value="1"/>
</dbReference>
<keyword evidence="5" id="KW-0460">Magnesium</keyword>
<evidence type="ECO:0000256" key="2">
    <source>
        <dbReference type="ARBA" id="ARBA00013106"/>
    </source>
</evidence>
<reference evidence="6 7" key="1">
    <citation type="submission" date="2021-01" db="EMBL/GenBank/DDBJ databases">
        <title>WGS of actinomycetes isolated from Thailand.</title>
        <authorList>
            <person name="Thawai C."/>
        </authorList>
    </citation>
    <scope>NUCLEOTIDE SEQUENCE [LARGE SCALE GENOMIC DNA]</scope>
    <source>
        <strain evidence="6 7">CH9-7</strain>
    </source>
</reference>
<evidence type="ECO:0000256" key="4">
    <source>
        <dbReference type="ARBA" id="ARBA00022801"/>
    </source>
</evidence>
<dbReference type="RefSeq" id="WP_201801794.1">
    <property type="nucleotide sequence ID" value="NZ_JAERRI010000002.1"/>
</dbReference>
<proteinExistence type="predicted"/>
<dbReference type="PRINTS" id="PR00377">
    <property type="entry name" value="IMPHPHTASES"/>
</dbReference>
<sequence length="269" mass="27930">MSDAARLQAIAEEAVDAGISCLARAQRGDGTARRFKPSGEEVTAADIAVERMISQTLRRQTPDIPVVGEESAGAGPPPTRCWLLDPIDGTMNFARGAPFYAVSLAYVEGGQPRLGVIDAPALGRRWRTGPQNGGRSAARPSVRKVHEAVIGITGTGSAGALRGARIGQLQAAAYRVRMQGAMSLDLVGVAEGWLDACVCLHPKPWDVAAGVALVRERGAAVLGDGGQDFAFGSPLLVAGDAPLAQRVLTVLTAAEQHHSGRPAEQGDDG</sequence>
<dbReference type="SUPFAM" id="SSF56655">
    <property type="entry name" value="Carbohydrate phosphatase"/>
    <property type="match status" value="1"/>
</dbReference>
<dbReference type="EC" id="3.1.3.25" evidence="2"/>
<evidence type="ECO:0000256" key="5">
    <source>
        <dbReference type="ARBA" id="ARBA00022842"/>
    </source>
</evidence>
<comment type="caution">
    <text evidence="6">The sequence shown here is derived from an EMBL/GenBank/DDBJ whole genome shotgun (WGS) entry which is preliminary data.</text>
</comment>
<dbReference type="Gene3D" id="3.30.540.10">
    <property type="entry name" value="Fructose-1,6-Bisphosphatase, subunit A, domain 1"/>
    <property type="match status" value="1"/>
</dbReference>
<dbReference type="PANTHER" id="PTHR20854">
    <property type="entry name" value="INOSITOL MONOPHOSPHATASE"/>
    <property type="match status" value="1"/>
</dbReference>
<dbReference type="Gene3D" id="3.40.190.80">
    <property type="match status" value="1"/>
</dbReference>
<dbReference type="PROSITE" id="PS00630">
    <property type="entry name" value="IMP_2"/>
    <property type="match status" value="1"/>
</dbReference>
<dbReference type="Proteomes" id="UP000629371">
    <property type="component" value="Unassembled WGS sequence"/>
</dbReference>
<evidence type="ECO:0000313" key="6">
    <source>
        <dbReference type="EMBL" id="MBL1088719.1"/>
    </source>
</evidence>
<evidence type="ECO:0000313" key="7">
    <source>
        <dbReference type="Proteomes" id="UP000629371"/>
    </source>
</evidence>
<accession>A0ABS1MKW8</accession>
<evidence type="ECO:0000256" key="3">
    <source>
        <dbReference type="ARBA" id="ARBA00022723"/>
    </source>
</evidence>
<dbReference type="InterPro" id="IPR000760">
    <property type="entry name" value="Inositol_monophosphatase-like"/>
</dbReference>
<dbReference type="InterPro" id="IPR020550">
    <property type="entry name" value="Inositol_monophosphatase_CS"/>
</dbReference>
<name>A0ABS1MKW8_9ACTN</name>
<comment type="catalytic activity">
    <reaction evidence="1">
        <text>a myo-inositol phosphate + H2O = myo-inositol + phosphate</text>
        <dbReference type="Rhea" id="RHEA:24056"/>
        <dbReference type="ChEBI" id="CHEBI:15377"/>
        <dbReference type="ChEBI" id="CHEBI:17268"/>
        <dbReference type="ChEBI" id="CHEBI:43474"/>
        <dbReference type="ChEBI" id="CHEBI:84139"/>
        <dbReference type="EC" id="3.1.3.25"/>
    </reaction>
</comment>
<gene>
    <name evidence="6" type="ORF">JK360_04840</name>
</gene>
<dbReference type="PROSITE" id="PS00629">
    <property type="entry name" value="IMP_1"/>
    <property type="match status" value="1"/>
</dbReference>
<dbReference type="EMBL" id="JAERRI010000002">
    <property type="protein sequence ID" value="MBL1088719.1"/>
    <property type="molecule type" value="Genomic_DNA"/>
</dbReference>
<keyword evidence="4" id="KW-0378">Hydrolase</keyword>
<dbReference type="PANTHER" id="PTHR20854:SF4">
    <property type="entry name" value="INOSITOL-1-MONOPHOSPHATASE-RELATED"/>
    <property type="match status" value="1"/>
</dbReference>
<dbReference type="InterPro" id="IPR020583">
    <property type="entry name" value="Inositol_monoP_metal-BS"/>
</dbReference>